<evidence type="ECO:0000313" key="4">
    <source>
        <dbReference type="Proteomes" id="UP000008493"/>
    </source>
</evidence>
<gene>
    <name evidence="3" type="ORF">AGABI1DRAFT_114375</name>
</gene>
<feature type="domain" description="G" evidence="2">
    <location>
        <begin position="31"/>
        <end position="118"/>
    </location>
</feature>
<dbReference type="Proteomes" id="UP000008493">
    <property type="component" value="Unassembled WGS sequence"/>
</dbReference>
<evidence type="ECO:0000259" key="2">
    <source>
        <dbReference type="Pfam" id="PF01926"/>
    </source>
</evidence>
<name>K5VWD3_AGABU</name>
<dbReference type="InterPro" id="IPR006073">
    <property type="entry name" value="GTP-bd"/>
</dbReference>
<dbReference type="Pfam" id="PF01926">
    <property type="entry name" value="MMR_HSR1"/>
    <property type="match status" value="1"/>
</dbReference>
<dbReference type="InParanoid" id="K5VWD3"/>
<dbReference type="GO" id="GO:0005525">
    <property type="term" value="F:GTP binding"/>
    <property type="evidence" value="ECO:0007669"/>
    <property type="project" value="InterPro"/>
</dbReference>
<dbReference type="OrthoDB" id="8954335at2759"/>
<feature type="coiled-coil region" evidence="1">
    <location>
        <begin position="208"/>
        <end position="259"/>
    </location>
</feature>
<dbReference type="eggNOG" id="ENOG502SP50">
    <property type="taxonomic scope" value="Eukaryota"/>
</dbReference>
<dbReference type="SUPFAM" id="SSF52540">
    <property type="entry name" value="P-loop containing nucleoside triphosphate hydrolases"/>
    <property type="match status" value="1"/>
</dbReference>
<evidence type="ECO:0000313" key="3">
    <source>
        <dbReference type="EMBL" id="EKM78784.1"/>
    </source>
</evidence>
<dbReference type="RefSeq" id="XP_007330588.1">
    <property type="nucleotide sequence ID" value="XM_007330526.1"/>
</dbReference>
<dbReference type="EMBL" id="JH971391">
    <property type="protein sequence ID" value="EKM78784.1"/>
    <property type="molecule type" value="Genomic_DNA"/>
</dbReference>
<dbReference type="AlphaFoldDB" id="K5VWD3"/>
<dbReference type="Gene3D" id="3.40.50.300">
    <property type="entry name" value="P-loop containing nucleotide triphosphate hydrolases"/>
    <property type="match status" value="1"/>
</dbReference>
<keyword evidence="1" id="KW-0175">Coiled coil</keyword>
<dbReference type="GeneID" id="18824310"/>
<dbReference type="InterPro" id="IPR027417">
    <property type="entry name" value="P-loop_NTPase"/>
</dbReference>
<organism evidence="3 4">
    <name type="scientific">Agaricus bisporus var. burnettii (strain JB137-S8 / ATCC MYA-4627 / FGSC 10392)</name>
    <name type="common">White button mushroom</name>
    <dbReference type="NCBI Taxonomy" id="597362"/>
    <lineage>
        <taxon>Eukaryota</taxon>
        <taxon>Fungi</taxon>
        <taxon>Dikarya</taxon>
        <taxon>Basidiomycota</taxon>
        <taxon>Agaricomycotina</taxon>
        <taxon>Agaricomycetes</taxon>
        <taxon>Agaricomycetidae</taxon>
        <taxon>Agaricales</taxon>
        <taxon>Agaricineae</taxon>
        <taxon>Agaricaceae</taxon>
        <taxon>Agaricus</taxon>
    </lineage>
</organism>
<accession>K5VWD3</accession>
<keyword evidence="4" id="KW-1185">Reference proteome</keyword>
<evidence type="ECO:0000256" key="1">
    <source>
        <dbReference type="SAM" id="Coils"/>
    </source>
</evidence>
<proteinExistence type="predicted"/>
<protein>
    <recommendedName>
        <fullName evidence="2">G domain-containing protein</fullName>
    </recommendedName>
</protein>
<reference evidence="4" key="1">
    <citation type="journal article" date="2012" name="Proc. Natl. Acad. Sci. U.S.A.">
        <title>Genome sequence of the button mushroom Agaricus bisporus reveals mechanisms governing adaptation to a humic-rich ecological niche.</title>
        <authorList>
            <person name="Morin E."/>
            <person name="Kohler A."/>
            <person name="Baker A.R."/>
            <person name="Foulongne-Oriol M."/>
            <person name="Lombard V."/>
            <person name="Nagy L.G."/>
            <person name="Ohm R.A."/>
            <person name="Patyshakuliyeva A."/>
            <person name="Brun A."/>
            <person name="Aerts A.L."/>
            <person name="Bailey A.M."/>
            <person name="Billette C."/>
            <person name="Coutinho P.M."/>
            <person name="Deakin G."/>
            <person name="Doddapaneni H."/>
            <person name="Floudas D."/>
            <person name="Grimwood J."/>
            <person name="Hilden K."/>
            <person name="Kuees U."/>
            <person name="LaButti K.M."/>
            <person name="Lapidus A."/>
            <person name="Lindquist E.A."/>
            <person name="Lucas S.M."/>
            <person name="Murat C."/>
            <person name="Riley R.W."/>
            <person name="Salamov A.A."/>
            <person name="Schmutz J."/>
            <person name="Subramanian V."/>
            <person name="Woesten H.A.B."/>
            <person name="Xu J."/>
            <person name="Eastwood D.C."/>
            <person name="Foster G.D."/>
            <person name="Sonnenberg A.S."/>
            <person name="Cullen D."/>
            <person name="de Vries R.P."/>
            <person name="Lundell T."/>
            <person name="Hibbett D.S."/>
            <person name="Henrissat B."/>
            <person name="Burton K.S."/>
            <person name="Kerrigan R.W."/>
            <person name="Challen M.P."/>
            <person name="Grigoriev I.V."/>
            <person name="Martin F."/>
        </authorList>
    </citation>
    <scope>NUCLEOTIDE SEQUENCE [LARGE SCALE GENOMIC DNA]</scope>
    <source>
        <strain evidence="4">JB137-S8 / ATCC MYA-4627 / FGSC 10392</strain>
    </source>
</reference>
<sequence length="317" mass="35737">MASSLSSTSAFMDLNPVRVIKEELHADDHIVAIMGPTGAGKSSFIAAATGRDFGVGHSLQSHTSQLTAIRVKRGKNYVVLVDTPGFDDTHLSDYDILKMISDWLRETYRRKIKLAGVLYLHRITDNRMGGTPLKNLHMFGKLCGNAAMSRVTLVTTMWDQVQDLRIAQSRELELKDNFWKPMLVLGSKMVKFENSLKSAEAIVDEIVAEKGERETLLLQEELVDLKKRLNETHAGRMLYDALQKLVDEQKASIDKLMEQIQNQGNPQLIEGLRKEQLKIEDDLQSALDGVRELRVPLSRKILLFLFGKRGKIKPLAE</sequence>